<keyword evidence="1" id="KW-0175">Coiled coil</keyword>
<dbReference type="PANTHER" id="PTHR43581:SF4">
    <property type="entry name" value="ATP_GTP PHOSPHATASE"/>
    <property type="match status" value="1"/>
</dbReference>
<dbReference type="Proteomes" id="UP000037800">
    <property type="component" value="Unassembled WGS sequence"/>
</dbReference>
<evidence type="ECO:0000313" key="5">
    <source>
        <dbReference type="Proteomes" id="UP000037800"/>
    </source>
</evidence>
<dbReference type="InterPro" id="IPR051396">
    <property type="entry name" value="Bact_Antivir_Def_Nuclease"/>
</dbReference>
<proteinExistence type="predicted"/>
<dbReference type="InterPro" id="IPR027417">
    <property type="entry name" value="P-loop_NTPase"/>
</dbReference>
<name>A0AAW3J5G4_9HELI</name>
<evidence type="ECO:0000259" key="2">
    <source>
        <dbReference type="Pfam" id="PF13175"/>
    </source>
</evidence>
<evidence type="ECO:0000256" key="1">
    <source>
        <dbReference type="SAM" id="Coils"/>
    </source>
</evidence>
<dbReference type="Pfam" id="PF20469">
    <property type="entry name" value="OLD-like_TOPRIM"/>
    <property type="match status" value="1"/>
</dbReference>
<feature type="domain" description="Endonuclease GajA/Old nuclease/RecF-like AAA" evidence="2">
    <location>
        <begin position="4"/>
        <end position="130"/>
    </location>
</feature>
<feature type="domain" description="OLD protein-like TOPRIM" evidence="3">
    <location>
        <begin position="376"/>
        <end position="439"/>
    </location>
</feature>
<protein>
    <submittedName>
        <fullName evidence="4">Uncharacterized protein</fullName>
    </submittedName>
</protein>
<dbReference type="Pfam" id="PF13175">
    <property type="entry name" value="AAA_15"/>
    <property type="match status" value="2"/>
</dbReference>
<organism evidence="4 5">
    <name type="scientific">Helicobacter pullorum</name>
    <dbReference type="NCBI Taxonomy" id="35818"/>
    <lineage>
        <taxon>Bacteria</taxon>
        <taxon>Pseudomonadati</taxon>
        <taxon>Campylobacterota</taxon>
        <taxon>Epsilonproteobacteria</taxon>
        <taxon>Campylobacterales</taxon>
        <taxon>Helicobacteraceae</taxon>
        <taxon>Helicobacter</taxon>
    </lineage>
</organism>
<dbReference type="RefSeq" id="WP_060663295.1">
    <property type="nucleotide sequence ID" value="NZ_JNUR01000039.1"/>
</dbReference>
<evidence type="ECO:0000259" key="3">
    <source>
        <dbReference type="Pfam" id="PF20469"/>
    </source>
</evidence>
<feature type="coiled-coil region" evidence="1">
    <location>
        <begin position="173"/>
        <end position="204"/>
    </location>
</feature>
<dbReference type="InterPro" id="IPR041685">
    <property type="entry name" value="AAA_GajA/Old/RecF-like"/>
</dbReference>
<dbReference type="AlphaFoldDB" id="A0AAW3J5G4"/>
<dbReference type="Gene3D" id="3.40.50.300">
    <property type="entry name" value="P-loop containing nucleotide triphosphate hydrolases"/>
    <property type="match status" value="1"/>
</dbReference>
<accession>A0AAW3J5G4</accession>
<dbReference type="PANTHER" id="PTHR43581">
    <property type="entry name" value="ATP/GTP PHOSPHATASE"/>
    <property type="match status" value="1"/>
</dbReference>
<dbReference type="InterPro" id="IPR034139">
    <property type="entry name" value="TOPRIM_OLD"/>
</dbReference>
<comment type="caution">
    <text evidence="4">The sequence shown here is derived from an EMBL/GenBank/DDBJ whole genome shotgun (WGS) entry which is preliminary data.</text>
</comment>
<evidence type="ECO:0000313" key="4">
    <source>
        <dbReference type="EMBL" id="KPH49790.1"/>
    </source>
</evidence>
<gene>
    <name evidence="4" type="ORF">HPU229336_05310</name>
</gene>
<sequence>MPIKITQIHIKNFRSIIDMKINISQDNGIITFCGANNVGKTNVLRALALFFDKFNFSKEIDCPYYKYEATRGGSYRPKIEISFLKDQDTYCIKKDWNLSTQDKEKFKTSGIQYKSSGLKNRTNLSEDEINNFLEEINFFFLEAINISFPPTIKMLIDEVLEMETEGKRISGNKKLLKEKIEVVLKELQDILNELSKNISPLLEKYKEGWSFGFDVPEEVESFRDLLIAKTDFFIQDNSRHKTLNSKGSGLQRLSHILMHFRILDKLSKDNRSWIVAIDEPDVYVHFGLQKKLLSDIKEYAENGQFFITTHSPIFIDTSTFINVNLLEQKLEQKRFKRKNGNIYNCVSTELINISEDIGMKKIRDYLGIEHNDFMIFHNFNIIVEGQCDKVYIEKILEIYNKEKPHIHSCNGADNIKSYLDFCDSFVPKDALFRIIFDNDEKGREQYKKICNKKFNTIKVECIFVDLSKENGNNNKSIEIEDLMPAKIICNGVNAILSKKSYKTFTKKHIKEIENKIQQNAFANNGILRLLESEKNNINPDNGNNIKIDGMGVKESLAKYFNSLNKDEIELILNSDKIKNFINQIIKK</sequence>
<reference evidence="4 5" key="1">
    <citation type="submission" date="2014-06" db="EMBL/GenBank/DDBJ databases">
        <title>Helicobacter pullorum isolates in fresh chicken meat - phenotypic and genotypic features.</title>
        <authorList>
            <person name="Borges V."/>
            <person name="Santos A."/>
            <person name="Correia C.B."/>
            <person name="Saraiva M."/>
            <person name="Menard A."/>
            <person name="Vieira L."/>
            <person name="Sampaio D.A."/>
            <person name="Gomes J.P."/>
            <person name="Oleastro M."/>
        </authorList>
    </citation>
    <scope>NUCLEOTIDE SEQUENCE [LARGE SCALE GENOMIC DNA]</scope>
    <source>
        <strain evidence="4 5">229336/12</strain>
    </source>
</reference>
<dbReference type="SUPFAM" id="SSF52540">
    <property type="entry name" value="P-loop containing nucleoside triphosphate hydrolases"/>
    <property type="match status" value="1"/>
</dbReference>
<feature type="domain" description="Endonuclease GajA/Old nuclease/RecF-like AAA" evidence="2">
    <location>
        <begin position="172"/>
        <end position="315"/>
    </location>
</feature>
<dbReference type="EMBL" id="JNUR01000039">
    <property type="protein sequence ID" value="KPH49790.1"/>
    <property type="molecule type" value="Genomic_DNA"/>
</dbReference>